<feature type="compositionally biased region" description="Polar residues" evidence="1">
    <location>
        <begin position="241"/>
        <end position="261"/>
    </location>
</feature>
<feature type="region of interest" description="Disordered" evidence="1">
    <location>
        <begin position="226"/>
        <end position="270"/>
    </location>
</feature>
<feature type="compositionally biased region" description="Basic and acidic residues" evidence="1">
    <location>
        <begin position="205"/>
        <end position="214"/>
    </location>
</feature>
<name>A0A1D1YEJ8_9ARAE</name>
<dbReference type="PANTHER" id="PTHR37384">
    <property type="entry name" value="OS01G0835600 PROTEIN"/>
    <property type="match status" value="1"/>
</dbReference>
<gene>
    <name evidence="3" type="primary">nifN_0</name>
    <name evidence="3" type="ORF">g.114815</name>
</gene>
<dbReference type="InterPro" id="IPR047365">
    <property type="entry name" value="Tudor_AtPTM-like"/>
</dbReference>
<evidence type="ECO:0000259" key="2">
    <source>
        <dbReference type="Pfam" id="PF21743"/>
    </source>
</evidence>
<dbReference type="AlphaFoldDB" id="A0A1D1YEJ8"/>
<reference evidence="3" key="1">
    <citation type="submission" date="2015-07" db="EMBL/GenBank/DDBJ databases">
        <title>Transcriptome Assembly of Anthurium amnicola.</title>
        <authorList>
            <person name="Suzuki J."/>
        </authorList>
    </citation>
    <scope>NUCLEOTIDE SEQUENCE</scope>
</reference>
<protein>
    <submittedName>
        <fullName evidence="3">Nitrogenase iron-molybdenum cofactor biosynthesis protein nifN</fullName>
    </submittedName>
</protein>
<dbReference type="CDD" id="cd20401">
    <property type="entry name" value="Tudor_AtPTM-like"/>
    <property type="match status" value="1"/>
</dbReference>
<sequence length="270" mass="30068">MEESQSAHPFVFQVIGEPAVCINGLPTVSPGVAASIQLRAGNVVESSDEPCFGGWLEGREVRKLFGDRYYYGKVVEFDSEMKWYRVVYEDGDFEDLEWHELEELLLPLDISVPLKTLVLQTYRHGKPVIESEGNAVNSRKSHRGNVRTVDKMGNQFQFTTIRIPEIQEPVAATMHWTQEETSKLKTQSQTQMGNSASAPMAMEPTKNKQSGDKGSEEVIWAPHASTDGEMFLGAQGKVNPETDTQNLSGNDGDFQNSNLTDLETERLGPV</sequence>
<feature type="region of interest" description="Disordered" evidence="1">
    <location>
        <begin position="180"/>
        <end position="214"/>
    </location>
</feature>
<organism evidence="3">
    <name type="scientific">Anthurium amnicola</name>
    <dbReference type="NCBI Taxonomy" id="1678845"/>
    <lineage>
        <taxon>Eukaryota</taxon>
        <taxon>Viridiplantae</taxon>
        <taxon>Streptophyta</taxon>
        <taxon>Embryophyta</taxon>
        <taxon>Tracheophyta</taxon>
        <taxon>Spermatophyta</taxon>
        <taxon>Magnoliopsida</taxon>
        <taxon>Liliopsida</taxon>
        <taxon>Araceae</taxon>
        <taxon>Pothoideae</taxon>
        <taxon>Potheae</taxon>
        <taxon>Anthurium</taxon>
    </lineage>
</organism>
<accession>A0A1D1YEJ8</accession>
<dbReference type="Gene3D" id="2.30.30.140">
    <property type="match status" value="1"/>
</dbReference>
<feature type="compositionally biased region" description="Polar residues" evidence="1">
    <location>
        <begin position="184"/>
        <end position="197"/>
    </location>
</feature>
<proteinExistence type="predicted"/>
<dbReference type="PANTHER" id="PTHR37384:SF1">
    <property type="entry name" value="OS01G0835600 PROTEIN"/>
    <property type="match status" value="1"/>
</dbReference>
<evidence type="ECO:0000313" key="3">
    <source>
        <dbReference type="EMBL" id="JAT53059.1"/>
    </source>
</evidence>
<dbReference type="EMBL" id="GDJX01014877">
    <property type="protein sequence ID" value="JAT53059.1"/>
    <property type="molecule type" value="Transcribed_RNA"/>
</dbReference>
<dbReference type="Pfam" id="PF21743">
    <property type="entry name" value="PTM_DIR17_Tudor"/>
    <property type="match status" value="1"/>
</dbReference>
<evidence type="ECO:0000256" key="1">
    <source>
        <dbReference type="SAM" id="MobiDB-lite"/>
    </source>
</evidence>
<feature type="domain" description="PTM/DIR17-like Tudor" evidence="2">
    <location>
        <begin position="58"/>
        <end position="105"/>
    </location>
</feature>